<dbReference type="Proteomes" id="UP000035100">
    <property type="component" value="Unassembled WGS sequence"/>
</dbReference>
<dbReference type="OrthoDB" id="7510199at2"/>
<reference evidence="11 12" key="1">
    <citation type="submission" date="2013-01" db="EMBL/GenBank/DDBJ databases">
        <authorList>
            <person name="Fiebig A."/>
            <person name="Goeker M."/>
            <person name="Klenk H.-P.P."/>
        </authorList>
    </citation>
    <scope>NUCLEOTIDE SEQUENCE [LARGE SCALE GENOMIC DNA]</scope>
    <source>
        <strain evidence="11 12">DSM 24838</strain>
    </source>
</reference>
<dbReference type="InterPro" id="IPR001235">
    <property type="entry name" value="Copper_blue_Plastocyanin"/>
</dbReference>
<evidence type="ECO:0000256" key="7">
    <source>
        <dbReference type="NCBIfam" id="TIGR02375"/>
    </source>
</evidence>
<comment type="caution">
    <text evidence="11">The sequence shown here is derived from an EMBL/GenBank/DDBJ whole genome shotgun (WGS) entry which is preliminary data.</text>
</comment>
<comment type="subcellular location">
    <subcellularLocation>
        <location evidence="1">Periplasm</location>
    </subcellularLocation>
</comment>
<evidence type="ECO:0000256" key="6">
    <source>
        <dbReference type="ARBA" id="ARBA00023008"/>
    </source>
</evidence>
<dbReference type="CDD" id="cd04218">
    <property type="entry name" value="Pseudoazurin"/>
    <property type="match status" value="1"/>
</dbReference>
<accession>A0A0D0NPQ4</accession>
<evidence type="ECO:0000256" key="1">
    <source>
        <dbReference type="ARBA" id="ARBA00004418"/>
    </source>
</evidence>
<gene>
    <name evidence="11" type="ORF">Wenmar_01189</name>
</gene>
<name>A0A0D0NPQ4_9RHOB</name>
<feature type="signal peptide" evidence="9">
    <location>
        <begin position="1"/>
        <end position="21"/>
    </location>
</feature>
<evidence type="ECO:0000256" key="8">
    <source>
        <dbReference type="PIRSR" id="PIRSR602386-1"/>
    </source>
</evidence>
<dbReference type="GO" id="GO:0009055">
    <property type="term" value="F:electron transfer activity"/>
    <property type="evidence" value="ECO:0007669"/>
    <property type="project" value="InterPro"/>
</dbReference>
<proteinExistence type="predicted"/>
<evidence type="ECO:0000313" key="12">
    <source>
        <dbReference type="Proteomes" id="UP000035100"/>
    </source>
</evidence>
<keyword evidence="9" id="KW-0732">Signal</keyword>
<keyword evidence="6 8" id="KW-0186">Copper</keyword>
<evidence type="ECO:0000259" key="10">
    <source>
        <dbReference type="Pfam" id="PF00127"/>
    </source>
</evidence>
<dbReference type="SUPFAM" id="SSF49503">
    <property type="entry name" value="Cupredoxins"/>
    <property type="match status" value="1"/>
</dbReference>
<evidence type="ECO:0000256" key="5">
    <source>
        <dbReference type="ARBA" id="ARBA00022982"/>
    </source>
</evidence>
<feature type="binding site" evidence="8">
    <location>
        <position position="102"/>
    </location>
    <ligand>
        <name>Cu cation</name>
        <dbReference type="ChEBI" id="CHEBI:23378"/>
    </ligand>
</feature>
<organism evidence="11 12">
    <name type="scientific">Wenxinia marina DSM 24838</name>
    <dbReference type="NCBI Taxonomy" id="1123501"/>
    <lineage>
        <taxon>Bacteria</taxon>
        <taxon>Pseudomonadati</taxon>
        <taxon>Pseudomonadota</taxon>
        <taxon>Alphaproteobacteria</taxon>
        <taxon>Rhodobacterales</taxon>
        <taxon>Roseobacteraceae</taxon>
        <taxon>Wenxinia</taxon>
    </lineage>
</organism>
<sequence length="144" mass="14914">MKPAAALALPLLLVLGAPALAEEHVVQMLNRGEAGAMVFEPALVRAAVGDTVRFVPTDRGHNAETIEGMLPEGAAMVEGEMDEEVVLTVDADGVYGIRCRPHYAMGMVALIVAGEPANVDAAAGVSHPGRAGTAFEELLTRAAE</sequence>
<feature type="chain" id="PRO_5002217666" description="Pseudoazurin" evidence="9">
    <location>
        <begin position="22"/>
        <end position="144"/>
    </location>
</feature>
<dbReference type="eggNOG" id="COG3794">
    <property type="taxonomic scope" value="Bacteria"/>
</dbReference>
<keyword evidence="2" id="KW-0813">Transport</keyword>
<dbReference type="RefSeq" id="WP_018302967.1">
    <property type="nucleotide sequence ID" value="NZ_KB902288.1"/>
</dbReference>
<dbReference type="PATRIC" id="fig|1123501.6.peg.1269"/>
<dbReference type="Gene3D" id="2.60.40.420">
    <property type="entry name" value="Cupredoxins - blue copper proteins"/>
    <property type="match status" value="1"/>
</dbReference>
<keyword evidence="3 8" id="KW-0479">Metal-binding</keyword>
<comment type="cofactor">
    <cofactor evidence="8">
        <name>Cu cation</name>
        <dbReference type="ChEBI" id="CHEBI:23378"/>
    </cofactor>
    <text evidence="8">Binds 1 copper ion per subunit.</text>
</comment>
<dbReference type="NCBIfam" id="TIGR02375">
    <property type="entry name" value="pseudoazurin"/>
    <property type="match status" value="1"/>
</dbReference>
<dbReference type="InterPro" id="IPR008972">
    <property type="entry name" value="Cupredoxin"/>
</dbReference>
<feature type="binding site" evidence="8">
    <location>
        <position position="61"/>
    </location>
    <ligand>
        <name>Cu cation</name>
        <dbReference type="ChEBI" id="CHEBI:23378"/>
    </ligand>
</feature>
<dbReference type="PRINTS" id="PR00155">
    <property type="entry name" value="AMICYANIN"/>
</dbReference>
<dbReference type="InterPro" id="IPR000923">
    <property type="entry name" value="BlueCu_1"/>
</dbReference>
<keyword evidence="4" id="KW-0574">Periplasm</keyword>
<dbReference type="EMBL" id="AONG01000006">
    <property type="protein sequence ID" value="KIQ70230.1"/>
    <property type="molecule type" value="Genomic_DNA"/>
</dbReference>
<dbReference type="GO" id="GO:0042597">
    <property type="term" value="C:periplasmic space"/>
    <property type="evidence" value="ECO:0007669"/>
    <property type="project" value="UniProtKB-SubCell"/>
</dbReference>
<evidence type="ECO:0000256" key="2">
    <source>
        <dbReference type="ARBA" id="ARBA00022448"/>
    </source>
</evidence>
<keyword evidence="12" id="KW-1185">Reference proteome</keyword>
<feature type="binding site" evidence="8">
    <location>
        <position position="99"/>
    </location>
    <ligand>
        <name>Cu cation</name>
        <dbReference type="ChEBI" id="CHEBI:23378"/>
    </ligand>
</feature>
<feature type="domain" description="Blue (type 1) copper" evidence="10">
    <location>
        <begin position="27"/>
        <end position="112"/>
    </location>
</feature>
<evidence type="ECO:0000313" key="11">
    <source>
        <dbReference type="EMBL" id="KIQ70230.1"/>
    </source>
</evidence>
<evidence type="ECO:0000256" key="9">
    <source>
        <dbReference type="SAM" id="SignalP"/>
    </source>
</evidence>
<dbReference type="AlphaFoldDB" id="A0A0D0NPQ4"/>
<keyword evidence="5" id="KW-0249">Electron transport</keyword>
<dbReference type="InterPro" id="IPR002386">
    <property type="entry name" value="Amicyanin/Pseudoazurin"/>
</dbReference>
<evidence type="ECO:0000256" key="4">
    <source>
        <dbReference type="ARBA" id="ARBA00022764"/>
    </source>
</evidence>
<dbReference type="GO" id="GO:0005507">
    <property type="term" value="F:copper ion binding"/>
    <property type="evidence" value="ECO:0007669"/>
    <property type="project" value="UniProtKB-UniRule"/>
</dbReference>
<evidence type="ECO:0000256" key="3">
    <source>
        <dbReference type="ARBA" id="ARBA00022723"/>
    </source>
</evidence>
<dbReference type="InterPro" id="IPR012745">
    <property type="entry name" value="Pseudoazurin"/>
</dbReference>
<dbReference type="Pfam" id="PF00127">
    <property type="entry name" value="Copper-bind"/>
    <property type="match status" value="1"/>
</dbReference>
<dbReference type="PRINTS" id="PR00156">
    <property type="entry name" value="COPPERBLUE"/>
</dbReference>
<protein>
    <recommendedName>
        <fullName evidence="7">Pseudoazurin</fullName>
    </recommendedName>
</protein>
<dbReference type="STRING" id="1123501.Wenmar_01189"/>
<feature type="binding site" evidence="8">
    <location>
        <position position="107"/>
    </location>
    <ligand>
        <name>Cu cation</name>
        <dbReference type="ChEBI" id="CHEBI:23378"/>
    </ligand>
</feature>